<protein>
    <submittedName>
        <fullName evidence="1">Uncharacterized protein</fullName>
    </submittedName>
</protein>
<dbReference type="EMBL" id="CAJVPA010000111">
    <property type="protein sequence ID" value="CAG8351389.1"/>
    <property type="molecule type" value="Genomic_DNA"/>
</dbReference>
<dbReference type="Proteomes" id="UP001152646">
    <property type="component" value="Unassembled WGS sequence"/>
</dbReference>
<accession>A0A9W4NE58</accession>
<dbReference type="AlphaFoldDB" id="A0A9W4NE58"/>
<sequence>MERGITDDPTYVIKHMGRLVHDEKGFGRFAGSTTGVHFVLTVEQECQKVLNLSGGFPESCYRAFLVESPGF</sequence>
<name>A0A9W4NE58_9EURO</name>
<proteinExistence type="predicted"/>
<comment type="caution">
    <text evidence="1">The sequence shown here is derived from an EMBL/GenBank/DDBJ whole genome shotgun (WGS) entry which is preliminary data.</text>
</comment>
<evidence type="ECO:0000313" key="2">
    <source>
        <dbReference type="Proteomes" id="UP001152646"/>
    </source>
</evidence>
<reference evidence="1" key="1">
    <citation type="submission" date="2021-07" db="EMBL/GenBank/DDBJ databases">
        <authorList>
            <person name="Branca A.L. A."/>
        </authorList>
    </citation>
    <scope>NUCLEOTIDE SEQUENCE</scope>
</reference>
<evidence type="ECO:0000313" key="1">
    <source>
        <dbReference type="EMBL" id="CAG8351389.1"/>
    </source>
</evidence>
<dbReference type="OrthoDB" id="10001928at2759"/>
<gene>
    <name evidence="1" type="ORF">PSALAMII_LOCUS3234</name>
</gene>
<organism evidence="1 2">
    <name type="scientific">Penicillium salamii</name>
    <dbReference type="NCBI Taxonomy" id="1612424"/>
    <lineage>
        <taxon>Eukaryota</taxon>
        <taxon>Fungi</taxon>
        <taxon>Dikarya</taxon>
        <taxon>Ascomycota</taxon>
        <taxon>Pezizomycotina</taxon>
        <taxon>Eurotiomycetes</taxon>
        <taxon>Eurotiomycetidae</taxon>
        <taxon>Eurotiales</taxon>
        <taxon>Aspergillaceae</taxon>
        <taxon>Penicillium</taxon>
    </lineage>
</organism>